<dbReference type="AlphaFoldDB" id="A0A930DYS8"/>
<gene>
    <name evidence="1" type="ORF">HXM91_06055</name>
</gene>
<dbReference type="Proteomes" id="UP000780721">
    <property type="component" value="Unassembled WGS sequence"/>
</dbReference>
<evidence type="ECO:0000313" key="1">
    <source>
        <dbReference type="EMBL" id="MBF1305400.1"/>
    </source>
</evidence>
<organism evidence="1 2">
    <name type="scientific">Oribacterium sinus</name>
    <dbReference type="NCBI Taxonomy" id="237576"/>
    <lineage>
        <taxon>Bacteria</taxon>
        <taxon>Bacillati</taxon>
        <taxon>Bacillota</taxon>
        <taxon>Clostridia</taxon>
        <taxon>Lachnospirales</taxon>
        <taxon>Lachnospiraceae</taxon>
        <taxon>Oribacterium</taxon>
    </lineage>
</organism>
<name>A0A930DYS8_9FIRM</name>
<sequence length="69" mass="7890">MKKSFIKMFVLIFLISNLIFSENKKLNQTLILSKTLPIIIMTDSSRDFGFRDEGESSVEECYAFSGFAV</sequence>
<evidence type="ECO:0000313" key="2">
    <source>
        <dbReference type="Proteomes" id="UP000780721"/>
    </source>
</evidence>
<dbReference type="EMBL" id="JABZRB010000159">
    <property type="protein sequence ID" value="MBF1305400.1"/>
    <property type="molecule type" value="Genomic_DNA"/>
</dbReference>
<proteinExistence type="predicted"/>
<accession>A0A930DYS8</accession>
<comment type="caution">
    <text evidence="1">The sequence shown here is derived from an EMBL/GenBank/DDBJ whole genome shotgun (WGS) entry which is preliminary data.</text>
</comment>
<reference evidence="1" key="1">
    <citation type="submission" date="2020-04" db="EMBL/GenBank/DDBJ databases">
        <title>Deep metagenomics examines the oral microbiome during advanced dental caries in children, revealing novel taxa and co-occurrences with host molecules.</title>
        <authorList>
            <person name="Baker J.L."/>
            <person name="Morton J.T."/>
            <person name="Dinis M."/>
            <person name="Alvarez R."/>
            <person name="Tran N.C."/>
            <person name="Knight R."/>
            <person name="Edlund A."/>
        </authorList>
    </citation>
    <scope>NUCLEOTIDE SEQUENCE</scope>
    <source>
        <strain evidence="1">JCVI_48_bin.5</strain>
    </source>
</reference>
<protein>
    <submittedName>
        <fullName evidence="1">Uncharacterized protein</fullName>
    </submittedName>
</protein>